<proteinExistence type="inferred from homology"/>
<keyword evidence="3 5" id="KW-0904">Protein phosphatase</keyword>
<accession>A0ABW1UFM8</accession>
<sequence>MGTNRLVDLHCHILPGLDDGSPSLDASIKMAKAAVADGVGYILATPHHLDRHYVNHASKVRLAVTTFQAELDRLGIHLRVFPGQEVHLNGEIMVNIDDLLGIDEGRKYLLLELPHEMVPRYLDEVIFQLLCEGITPVIAHPERNEQIMANPKILYDLTEQGSISQVTATSLVGIFGKRVQKTAIELVSCGLVHVVASDAHVFAKRNFVMRKAYKMLAEQDLSYPELFSNNARCLLNGTDITLPPVTIPHKVRKFIL</sequence>
<evidence type="ECO:0000256" key="5">
    <source>
        <dbReference type="PIRNR" id="PIRNR016557"/>
    </source>
</evidence>
<organism evidence="6 7">
    <name type="scientific">Lactiplantibacillus daoliensis</name>
    <dbReference type="NCBI Taxonomy" id="2559916"/>
    <lineage>
        <taxon>Bacteria</taxon>
        <taxon>Bacillati</taxon>
        <taxon>Bacillota</taxon>
        <taxon>Bacilli</taxon>
        <taxon>Lactobacillales</taxon>
        <taxon>Lactobacillaceae</taxon>
        <taxon>Lactiplantibacillus</taxon>
    </lineage>
</organism>
<evidence type="ECO:0000256" key="2">
    <source>
        <dbReference type="ARBA" id="ARBA00022801"/>
    </source>
</evidence>
<evidence type="ECO:0000313" key="6">
    <source>
        <dbReference type="EMBL" id="MFC6294687.1"/>
    </source>
</evidence>
<reference evidence="7" key="1">
    <citation type="journal article" date="2019" name="Int. J. Syst. Evol. Microbiol.">
        <title>The Global Catalogue of Microorganisms (GCM) 10K type strain sequencing project: providing services to taxonomists for standard genome sequencing and annotation.</title>
        <authorList>
            <consortium name="The Broad Institute Genomics Platform"/>
            <consortium name="The Broad Institute Genome Sequencing Center for Infectious Disease"/>
            <person name="Wu L."/>
            <person name="Ma J."/>
        </authorList>
    </citation>
    <scope>NUCLEOTIDE SEQUENCE [LARGE SCALE GENOMIC DNA]</scope>
    <source>
        <strain evidence="7">CCM 8934</strain>
    </source>
</reference>
<protein>
    <recommendedName>
        <fullName evidence="5">Tyrosine-protein phosphatase</fullName>
        <ecNumber evidence="5">3.1.3.48</ecNumber>
    </recommendedName>
</protein>
<keyword evidence="2 5" id="KW-0378">Hydrolase</keyword>
<dbReference type="EMBL" id="JBHSSB010000015">
    <property type="protein sequence ID" value="MFC6294687.1"/>
    <property type="molecule type" value="Genomic_DNA"/>
</dbReference>
<dbReference type="RefSeq" id="WP_137606776.1">
    <property type="nucleotide sequence ID" value="NZ_BJDH01000002.1"/>
</dbReference>
<evidence type="ECO:0000313" key="7">
    <source>
        <dbReference type="Proteomes" id="UP001596227"/>
    </source>
</evidence>
<evidence type="ECO:0000256" key="1">
    <source>
        <dbReference type="ARBA" id="ARBA00005750"/>
    </source>
</evidence>
<dbReference type="PANTHER" id="PTHR39181:SF1">
    <property type="entry name" value="TYROSINE-PROTEIN PHOSPHATASE YWQE"/>
    <property type="match status" value="1"/>
</dbReference>
<comment type="caution">
    <text evidence="6">The sequence shown here is derived from an EMBL/GenBank/DDBJ whole genome shotgun (WGS) entry which is preliminary data.</text>
</comment>
<dbReference type="SUPFAM" id="SSF89550">
    <property type="entry name" value="PHP domain-like"/>
    <property type="match status" value="1"/>
</dbReference>
<dbReference type="InterPro" id="IPR016667">
    <property type="entry name" value="Caps_polysacc_synth_CpsB/CapC"/>
</dbReference>
<evidence type="ECO:0000256" key="4">
    <source>
        <dbReference type="ARBA" id="ARBA00051722"/>
    </source>
</evidence>
<dbReference type="Pfam" id="PF19567">
    <property type="entry name" value="CpsB_CapC"/>
    <property type="match status" value="1"/>
</dbReference>
<comment type="catalytic activity">
    <reaction evidence="4 5">
        <text>O-phospho-L-tyrosyl-[protein] + H2O = L-tyrosyl-[protein] + phosphate</text>
        <dbReference type="Rhea" id="RHEA:10684"/>
        <dbReference type="Rhea" id="RHEA-COMP:10136"/>
        <dbReference type="Rhea" id="RHEA-COMP:20101"/>
        <dbReference type="ChEBI" id="CHEBI:15377"/>
        <dbReference type="ChEBI" id="CHEBI:43474"/>
        <dbReference type="ChEBI" id="CHEBI:46858"/>
        <dbReference type="ChEBI" id="CHEBI:61978"/>
        <dbReference type="EC" id="3.1.3.48"/>
    </reaction>
</comment>
<gene>
    <name evidence="6" type="ORF">ACFQH1_05685</name>
</gene>
<keyword evidence="7" id="KW-1185">Reference proteome</keyword>
<comment type="similarity">
    <text evidence="1 5">Belongs to the metallo-dependent hydrolases superfamily. CpsB/CapC family.</text>
</comment>
<name>A0ABW1UFM8_9LACO</name>
<dbReference type="EC" id="3.1.3.48" evidence="5"/>
<dbReference type="InterPro" id="IPR016195">
    <property type="entry name" value="Pol/histidinol_Pase-like"/>
</dbReference>
<evidence type="ECO:0000256" key="3">
    <source>
        <dbReference type="ARBA" id="ARBA00022912"/>
    </source>
</evidence>
<dbReference type="Proteomes" id="UP001596227">
    <property type="component" value="Unassembled WGS sequence"/>
</dbReference>
<dbReference type="PANTHER" id="PTHR39181">
    <property type="entry name" value="TYROSINE-PROTEIN PHOSPHATASE YWQE"/>
    <property type="match status" value="1"/>
</dbReference>
<dbReference type="Gene3D" id="3.20.20.140">
    <property type="entry name" value="Metal-dependent hydrolases"/>
    <property type="match status" value="1"/>
</dbReference>
<dbReference type="PIRSF" id="PIRSF016557">
    <property type="entry name" value="Caps_synth_CpsB"/>
    <property type="match status" value="1"/>
</dbReference>